<feature type="region of interest" description="Disordered" evidence="1">
    <location>
        <begin position="1"/>
        <end position="80"/>
    </location>
</feature>
<organism evidence="3 4">
    <name type="scientific">Heligmosomoides polygyrus</name>
    <name type="common">Parasitic roundworm</name>
    <dbReference type="NCBI Taxonomy" id="6339"/>
    <lineage>
        <taxon>Eukaryota</taxon>
        <taxon>Metazoa</taxon>
        <taxon>Ecdysozoa</taxon>
        <taxon>Nematoda</taxon>
        <taxon>Chromadorea</taxon>
        <taxon>Rhabditida</taxon>
        <taxon>Rhabditina</taxon>
        <taxon>Rhabditomorpha</taxon>
        <taxon>Strongyloidea</taxon>
        <taxon>Heligmosomidae</taxon>
        <taxon>Heligmosomoides</taxon>
    </lineage>
</organism>
<sequence>MLSAGEKTHSLHTTNHNRRPPRDDGRGQLASPTEKMTALMSENSLPVEVEPLGIDDDDGGGPSPTGRLGNGEFVAVKSLA</sequence>
<dbReference type="EMBL" id="UZAH01026581">
    <property type="protein sequence ID" value="VDO82685.1"/>
    <property type="molecule type" value="Genomic_DNA"/>
</dbReference>
<accession>A0A3P8CCW1</accession>
<reference evidence="4" key="2">
    <citation type="submission" date="2019-09" db="UniProtKB">
        <authorList>
            <consortium name="WormBaseParasite"/>
        </authorList>
    </citation>
    <scope>IDENTIFICATION</scope>
</reference>
<reference evidence="2 3" key="1">
    <citation type="submission" date="2018-11" db="EMBL/GenBank/DDBJ databases">
        <authorList>
            <consortium name="Pathogen Informatics"/>
        </authorList>
    </citation>
    <scope>NUCLEOTIDE SEQUENCE [LARGE SCALE GENOMIC DNA]</scope>
</reference>
<dbReference type="Proteomes" id="UP000050761">
    <property type="component" value="Unassembled WGS sequence"/>
</dbReference>
<proteinExistence type="predicted"/>
<dbReference type="WBParaSite" id="HPBE_0000989001-mRNA-1">
    <property type="protein sequence ID" value="HPBE_0000989001-mRNA-1"/>
    <property type="gene ID" value="HPBE_0000989001"/>
</dbReference>
<keyword evidence="3" id="KW-1185">Reference proteome</keyword>
<gene>
    <name evidence="2" type="ORF">HPBE_LOCUS9891</name>
</gene>
<evidence type="ECO:0000313" key="3">
    <source>
        <dbReference type="Proteomes" id="UP000050761"/>
    </source>
</evidence>
<name>A0A183FQA0_HELPZ</name>
<accession>A0A183FQA0</accession>
<evidence type="ECO:0000313" key="2">
    <source>
        <dbReference type="EMBL" id="VDO82685.1"/>
    </source>
</evidence>
<protein>
    <submittedName>
        <fullName evidence="4">Protein kinase domain-containing protein</fullName>
    </submittedName>
</protein>
<evidence type="ECO:0000313" key="4">
    <source>
        <dbReference type="WBParaSite" id="HPBE_0000989001-mRNA-1"/>
    </source>
</evidence>
<dbReference type="AlphaFoldDB" id="A0A183FQA0"/>
<evidence type="ECO:0000256" key="1">
    <source>
        <dbReference type="SAM" id="MobiDB-lite"/>
    </source>
</evidence>